<dbReference type="EC" id="2.4.-.-" evidence="3"/>
<keyword evidence="4" id="KW-1185">Reference proteome</keyword>
<keyword evidence="3" id="KW-0808">Transferase</keyword>
<evidence type="ECO:0000313" key="4">
    <source>
        <dbReference type="Proteomes" id="UP001152599"/>
    </source>
</evidence>
<name>A0A9X4N1Q8_9FLAO</name>
<gene>
    <name evidence="3" type="ORF">NMK71_00080</name>
</gene>
<dbReference type="Gene3D" id="3.40.50.2000">
    <property type="entry name" value="Glycogen Phosphorylase B"/>
    <property type="match status" value="2"/>
</dbReference>
<dbReference type="GO" id="GO:0016757">
    <property type="term" value="F:glycosyltransferase activity"/>
    <property type="evidence" value="ECO:0007669"/>
    <property type="project" value="UniProtKB-KW"/>
</dbReference>
<organism evidence="3 4">
    <name type="scientific">Profundicola chukchiensis</name>
    <dbReference type="NCBI Taxonomy" id="2961959"/>
    <lineage>
        <taxon>Bacteria</taxon>
        <taxon>Pseudomonadati</taxon>
        <taxon>Bacteroidota</taxon>
        <taxon>Flavobacteriia</taxon>
        <taxon>Flavobacteriales</taxon>
        <taxon>Weeksellaceae</taxon>
        <taxon>Profundicola</taxon>
    </lineage>
</organism>
<accession>A0A9X4N1Q8</accession>
<dbReference type="EMBL" id="JANCMU010000001">
    <property type="protein sequence ID" value="MDG4944799.1"/>
    <property type="molecule type" value="Genomic_DNA"/>
</dbReference>
<dbReference type="RefSeq" id="WP_304419547.1">
    <property type="nucleotide sequence ID" value="NZ_JANCMU010000001.1"/>
</dbReference>
<proteinExistence type="predicted"/>
<feature type="domain" description="Glycosyl transferase family 1" evidence="1">
    <location>
        <begin position="179"/>
        <end position="336"/>
    </location>
</feature>
<dbReference type="InterPro" id="IPR050194">
    <property type="entry name" value="Glycosyltransferase_grp1"/>
</dbReference>
<feature type="domain" description="Glycosyltransferase subfamily 4-like N-terminal" evidence="2">
    <location>
        <begin position="13"/>
        <end position="172"/>
    </location>
</feature>
<comment type="caution">
    <text evidence="3">The sequence shown here is derived from an EMBL/GenBank/DDBJ whole genome shotgun (WGS) entry which is preliminary data.</text>
</comment>
<dbReference type="InterPro" id="IPR001296">
    <property type="entry name" value="Glyco_trans_1"/>
</dbReference>
<dbReference type="Pfam" id="PF13439">
    <property type="entry name" value="Glyco_transf_4"/>
    <property type="match status" value="1"/>
</dbReference>
<dbReference type="AlphaFoldDB" id="A0A9X4N1Q8"/>
<dbReference type="SUPFAM" id="SSF53756">
    <property type="entry name" value="UDP-Glycosyltransferase/glycogen phosphorylase"/>
    <property type="match status" value="1"/>
</dbReference>
<dbReference type="PANTHER" id="PTHR45947">
    <property type="entry name" value="SULFOQUINOVOSYL TRANSFERASE SQD2"/>
    <property type="match status" value="1"/>
</dbReference>
<sequence>MRILYITNGISGPGGLERVLSIKTKWWIEQQSDVHIFTLNESAPKPFYDFHERIKFHNTDISGNPIQFHWNYAKAIKRIVKQVSPDIISVCDDGLKGFFVPKILETNIPIVYERHASINISKKQGISNLSNQLKHWLMKKLAFDFDKFIILTESNRKEWISDNLQVIPNPISFSNNEISNLENKKLISVGSLGYNKGTDLLIDIWHHVHSKFPEWELNLYGKLVNIDQYKAQAKNLGVKRLTFNPPEKNIQERFIESSIALVPSRSEGFGMVIIEAMQCGLPVVSFDCPQGPGDIISNGQDGYLIPPLNIKKFAEKLEALMSEQELRQKLAKNAKEKAKDYEVDNIMLQWQNLYNSLIK</sequence>
<dbReference type="Proteomes" id="UP001152599">
    <property type="component" value="Unassembled WGS sequence"/>
</dbReference>
<reference evidence="3" key="1">
    <citation type="submission" date="2022-07" db="EMBL/GenBank/DDBJ databases">
        <title>Description and genome-wide analysis of Profundicola chukchiensis gen. nov., sp. nov., marine bacteria isolated from bottom sediments of the Chukchi Sea.</title>
        <authorList>
            <person name="Romanenko L."/>
            <person name="Otstavnykh N."/>
            <person name="Kurilenko V."/>
            <person name="Eremeev V."/>
            <person name="Velansky P."/>
            <person name="Mikhailov V."/>
            <person name="Isaeva M."/>
        </authorList>
    </citation>
    <scope>NUCLEOTIDE SEQUENCE</scope>
    <source>
        <strain evidence="3">KMM 9713</strain>
    </source>
</reference>
<dbReference type="PANTHER" id="PTHR45947:SF3">
    <property type="entry name" value="SULFOQUINOVOSYL TRANSFERASE SQD2"/>
    <property type="match status" value="1"/>
</dbReference>
<dbReference type="Pfam" id="PF00534">
    <property type="entry name" value="Glycos_transf_1"/>
    <property type="match status" value="1"/>
</dbReference>
<keyword evidence="3" id="KW-0328">Glycosyltransferase</keyword>
<evidence type="ECO:0000259" key="1">
    <source>
        <dbReference type="Pfam" id="PF00534"/>
    </source>
</evidence>
<protein>
    <submittedName>
        <fullName evidence="3">Glycosyltransferase</fullName>
        <ecNumber evidence="3">2.4.-.-</ecNumber>
    </submittedName>
</protein>
<evidence type="ECO:0000313" key="3">
    <source>
        <dbReference type="EMBL" id="MDG4944799.1"/>
    </source>
</evidence>
<dbReference type="InterPro" id="IPR028098">
    <property type="entry name" value="Glyco_trans_4-like_N"/>
</dbReference>
<evidence type="ECO:0000259" key="2">
    <source>
        <dbReference type="Pfam" id="PF13439"/>
    </source>
</evidence>